<evidence type="ECO:0000313" key="2">
    <source>
        <dbReference type="EMBL" id="QHS90974.1"/>
    </source>
</evidence>
<sequence>MEAKEAKEAKEETPSIFQKKYDEFAEDLLGALPEYRAKILLAQSIPAALRINRFQAEVKFKNTMGGDAEEFRKNPTTILPGVTIVDALWETLSDNTKKAIWEHVRVLSICCFMEAGFAEEKPKWMNDAMEAAMEDMKKKLESVDFQSLIKKFMNMMKPSDDFKDDSKESDEKSASGLPNVDDMFKNGFPKLPERFLKGHMARLAQEIVKDITPADLGISPEMMKDCEKDPSRSIQILFSTFTNNPGVIQQLIGKIGNRLQQKVMSGSINPQEIAREAEELMKEFAENTSFVDMLGGIKSAFGFEDMDMARAAGKEGSARLATARDRLRKKLEKKKAAQKK</sequence>
<name>A0A6C0BGW3_9ZZZZ</name>
<reference evidence="2" key="1">
    <citation type="journal article" date="2020" name="Nature">
        <title>Giant virus diversity and host interactions through global metagenomics.</title>
        <authorList>
            <person name="Schulz F."/>
            <person name="Roux S."/>
            <person name="Paez-Espino D."/>
            <person name="Jungbluth S."/>
            <person name="Walsh D.A."/>
            <person name="Denef V.J."/>
            <person name="McMahon K.D."/>
            <person name="Konstantinidis K.T."/>
            <person name="Eloe-Fadrosh E.A."/>
            <person name="Kyrpides N.C."/>
            <person name="Woyke T."/>
        </authorList>
    </citation>
    <scope>NUCLEOTIDE SEQUENCE</scope>
    <source>
        <strain evidence="2">GVMAG-M-3300013004-44</strain>
    </source>
</reference>
<dbReference type="AlphaFoldDB" id="A0A6C0BGW3"/>
<proteinExistence type="predicted"/>
<evidence type="ECO:0000256" key="1">
    <source>
        <dbReference type="SAM" id="MobiDB-lite"/>
    </source>
</evidence>
<feature type="compositionally biased region" description="Basic and acidic residues" evidence="1">
    <location>
        <begin position="160"/>
        <end position="173"/>
    </location>
</feature>
<feature type="region of interest" description="Disordered" evidence="1">
    <location>
        <begin position="160"/>
        <end position="179"/>
    </location>
</feature>
<organism evidence="2">
    <name type="scientific">viral metagenome</name>
    <dbReference type="NCBI Taxonomy" id="1070528"/>
    <lineage>
        <taxon>unclassified sequences</taxon>
        <taxon>metagenomes</taxon>
        <taxon>organismal metagenomes</taxon>
    </lineage>
</organism>
<accession>A0A6C0BGW3</accession>
<dbReference type="EMBL" id="MN739154">
    <property type="protein sequence ID" value="QHS90974.1"/>
    <property type="molecule type" value="Genomic_DNA"/>
</dbReference>
<protein>
    <submittedName>
        <fullName evidence="2">Uncharacterized protein</fullName>
    </submittedName>
</protein>